<organism evidence="2 3">
    <name type="scientific">Gonium pectorale</name>
    <name type="common">Green alga</name>
    <dbReference type="NCBI Taxonomy" id="33097"/>
    <lineage>
        <taxon>Eukaryota</taxon>
        <taxon>Viridiplantae</taxon>
        <taxon>Chlorophyta</taxon>
        <taxon>core chlorophytes</taxon>
        <taxon>Chlorophyceae</taxon>
        <taxon>CS clade</taxon>
        <taxon>Chlamydomonadales</taxon>
        <taxon>Volvocaceae</taxon>
        <taxon>Gonium</taxon>
    </lineage>
</organism>
<protein>
    <submittedName>
        <fullName evidence="2">Uncharacterized protein</fullName>
    </submittedName>
</protein>
<comment type="caution">
    <text evidence="2">The sequence shown here is derived from an EMBL/GenBank/DDBJ whole genome shotgun (WGS) entry which is preliminary data.</text>
</comment>
<gene>
    <name evidence="2" type="ORF">GPECTOR_118g388</name>
</gene>
<reference evidence="3" key="1">
    <citation type="journal article" date="2016" name="Nat. Commun.">
        <title>The Gonium pectorale genome demonstrates co-option of cell cycle regulation during the evolution of multicellularity.</title>
        <authorList>
            <person name="Hanschen E.R."/>
            <person name="Marriage T.N."/>
            <person name="Ferris P.J."/>
            <person name="Hamaji T."/>
            <person name="Toyoda A."/>
            <person name="Fujiyama A."/>
            <person name="Neme R."/>
            <person name="Noguchi H."/>
            <person name="Minakuchi Y."/>
            <person name="Suzuki M."/>
            <person name="Kawai-Toyooka H."/>
            <person name="Smith D.R."/>
            <person name="Sparks H."/>
            <person name="Anderson J."/>
            <person name="Bakaric R."/>
            <person name="Luria V."/>
            <person name="Karger A."/>
            <person name="Kirschner M.W."/>
            <person name="Durand P.M."/>
            <person name="Michod R.E."/>
            <person name="Nozaki H."/>
            <person name="Olson B.J."/>
        </authorList>
    </citation>
    <scope>NUCLEOTIDE SEQUENCE [LARGE SCALE GENOMIC DNA]</scope>
    <source>
        <strain evidence="3">NIES-2863</strain>
    </source>
</reference>
<dbReference type="Proteomes" id="UP000075714">
    <property type="component" value="Unassembled WGS sequence"/>
</dbReference>
<feature type="region of interest" description="Disordered" evidence="1">
    <location>
        <begin position="134"/>
        <end position="179"/>
    </location>
</feature>
<evidence type="ECO:0000313" key="3">
    <source>
        <dbReference type="Proteomes" id="UP000075714"/>
    </source>
</evidence>
<dbReference type="OrthoDB" id="558610at2759"/>
<accession>A0A150FYV7</accession>
<proteinExistence type="predicted"/>
<dbReference type="AlphaFoldDB" id="A0A150FYV7"/>
<feature type="compositionally biased region" description="Low complexity" evidence="1">
    <location>
        <begin position="162"/>
        <end position="177"/>
    </location>
</feature>
<evidence type="ECO:0000313" key="2">
    <source>
        <dbReference type="EMBL" id="KXZ42791.1"/>
    </source>
</evidence>
<name>A0A150FYV7_GONPE</name>
<feature type="compositionally biased region" description="Acidic residues" evidence="1">
    <location>
        <begin position="149"/>
        <end position="159"/>
    </location>
</feature>
<sequence length="437" mass="48182">MQAQVDTVDAAAVDDAAELPNEIAALQLSPTSLKNAAEAGFDLSSKPGRLYMAARDKHPSHLQTTLASPGTAQQVKNTYTVLSSLGMTPGSITDAAKVKAYGLKTFQEEGKAKLKEAGIPPVIINKLETAMEGACKKSKKRKHKSREDNSDDDDDDDNDTPGVSRSRSNGSRGSRGSQPILDSAFNYAERILLAASKGDEVVDKMDAAYFEPFITTHGGLAQVARKLGLPKKTSLENVVEKLKGSLKWRWYNRKRWLHKQAAPITEVPRYSSFHGDVADYNSYKGAQSHRAYLSQGLDTASPDNYVFVVESSSSDLTPNALAVGALLDNDSIASCHSDKDKVQVFLFHTYKVTRAKKIRVPMGEIKLEHELKKGETLNLPVTSLLTKFDGKSPRKWATDTGCTEDLWKGAYRLFKGEFAIAKEQREQQQREQQQQMQ</sequence>
<dbReference type="EMBL" id="LSYV01000118">
    <property type="protein sequence ID" value="KXZ42791.1"/>
    <property type="molecule type" value="Genomic_DNA"/>
</dbReference>
<keyword evidence="3" id="KW-1185">Reference proteome</keyword>
<evidence type="ECO:0000256" key="1">
    <source>
        <dbReference type="SAM" id="MobiDB-lite"/>
    </source>
</evidence>